<dbReference type="GO" id="GO:0006508">
    <property type="term" value="P:proteolysis"/>
    <property type="evidence" value="ECO:0007669"/>
    <property type="project" value="UniProtKB-KW"/>
</dbReference>
<dbReference type="InterPro" id="IPR000209">
    <property type="entry name" value="Peptidase_S8/S53_dom"/>
</dbReference>
<keyword evidence="5 6" id="KW-0720">Serine protease</keyword>
<dbReference type="PROSITE" id="PS51892">
    <property type="entry name" value="SUBTILASE"/>
    <property type="match status" value="1"/>
</dbReference>
<dbReference type="AlphaFoldDB" id="A0A1I3E2C0"/>
<dbReference type="EMBL" id="FOQT01000001">
    <property type="protein sequence ID" value="SFH93033.1"/>
    <property type="molecule type" value="Genomic_DNA"/>
</dbReference>
<evidence type="ECO:0000256" key="5">
    <source>
        <dbReference type="ARBA" id="ARBA00022825"/>
    </source>
</evidence>
<dbReference type="Pfam" id="PF00082">
    <property type="entry name" value="Peptidase_S8"/>
    <property type="match status" value="1"/>
</dbReference>
<name>A0A1I3E2C0_9FLAO</name>
<comment type="similarity">
    <text evidence="1 6 7">Belongs to the peptidase S8 family.</text>
</comment>
<dbReference type="RefSeq" id="WP_090078865.1">
    <property type="nucleotide sequence ID" value="NZ_FOQT01000001.1"/>
</dbReference>
<reference evidence="10 11" key="1">
    <citation type="submission" date="2016-10" db="EMBL/GenBank/DDBJ databases">
        <authorList>
            <person name="de Groot N.N."/>
        </authorList>
    </citation>
    <scope>NUCLEOTIDE SEQUENCE [LARGE SCALE GENOMIC DNA]</scope>
    <source>
        <strain evidence="10 11">DSM 26000</strain>
    </source>
</reference>
<dbReference type="STRING" id="1125876.SAMN05443292_0833"/>
<dbReference type="GO" id="GO:0004252">
    <property type="term" value="F:serine-type endopeptidase activity"/>
    <property type="evidence" value="ECO:0007669"/>
    <property type="project" value="UniProtKB-UniRule"/>
</dbReference>
<dbReference type="PIRSF" id="PIRSF037903">
    <property type="entry name" value="Subtilisin_rel_GFO_2223"/>
    <property type="match status" value="1"/>
</dbReference>
<feature type="domain" description="Peptidase S8/S53" evidence="8">
    <location>
        <begin position="168"/>
        <end position="442"/>
    </location>
</feature>
<dbReference type="InterPro" id="IPR026444">
    <property type="entry name" value="Secre_tail"/>
</dbReference>
<dbReference type="SUPFAM" id="SSF52743">
    <property type="entry name" value="Subtilisin-like"/>
    <property type="match status" value="1"/>
</dbReference>
<keyword evidence="2 6" id="KW-0645">Protease</keyword>
<accession>A0A1I3E2C0</accession>
<feature type="domain" description="Secretion system C-terminal sorting" evidence="9">
    <location>
        <begin position="467"/>
        <end position="532"/>
    </location>
</feature>
<dbReference type="PANTHER" id="PTHR43806">
    <property type="entry name" value="PEPTIDASE S8"/>
    <property type="match status" value="1"/>
</dbReference>
<dbReference type="Proteomes" id="UP000198931">
    <property type="component" value="Unassembled WGS sequence"/>
</dbReference>
<dbReference type="PROSITE" id="PS00136">
    <property type="entry name" value="SUBTILASE_ASP"/>
    <property type="match status" value="1"/>
</dbReference>
<keyword evidence="3" id="KW-0732">Signal</keyword>
<dbReference type="InterPro" id="IPR036852">
    <property type="entry name" value="Peptidase_S8/S53_dom_sf"/>
</dbReference>
<evidence type="ECO:0000256" key="3">
    <source>
        <dbReference type="ARBA" id="ARBA00022729"/>
    </source>
</evidence>
<feature type="active site" description="Charge relay system" evidence="6">
    <location>
        <position position="219"/>
    </location>
</feature>
<organism evidence="10 11">
    <name type="scientific">Halpernia frigidisoli</name>
    <dbReference type="NCBI Taxonomy" id="1125876"/>
    <lineage>
        <taxon>Bacteria</taxon>
        <taxon>Pseudomonadati</taxon>
        <taxon>Bacteroidota</taxon>
        <taxon>Flavobacteriia</taxon>
        <taxon>Flavobacteriales</taxon>
        <taxon>Weeksellaceae</taxon>
        <taxon>Chryseobacterium group</taxon>
        <taxon>Halpernia</taxon>
    </lineage>
</organism>
<evidence type="ECO:0000256" key="6">
    <source>
        <dbReference type="PROSITE-ProRule" id="PRU01240"/>
    </source>
</evidence>
<dbReference type="Gene3D" id="3.40.50.200">
    <property type="entry name" value="Peptidase S8/S53 domain"/>
    <property type="match status" value="1"/>
</dbReference>
<evidence type="ECO:0000256" key="7">
    <source>
        <dbReference type="RuleBase" id="RU003355"/>
    </source>
</evidence>
<keyword evidence="11" id="KW-1185">Reference proteome</keyword>
<dbReference type="PANTHER" id="PTHR43806:SF67">
    <property type="entry name" value="EGF-LIKE DOMAIN-CONTAINING PROTEIN"/>
    <property type="match status" value="1"/>
</dbReference>
<evidence type="ECO:0000256" key="4">
    <source>
        <dbReference type="ARBA" id="ARBA00022801"/>
    </source>
</evidence>
<evidence type="ECO:0000256" key="2">
    <source>
        <dbReference type="ARBA" id="ARBA00022670"/>
    </source>
</evidence>
<evidence type="ECO:0000259" key="9">
    <source>
        <dbReference type="Pfam" id="PF18962"/>
    </source>
</evidence>
<dbReference type="PROSITE" id="PS00138">
    <property type="entry name" value="SUBTILASE_SER"/>
    <property type="match status" value="1"/>
</dbReference>
<evidence type="ECO:0000256" key="1">
    <source>
        <dbReference type="ARBA" id="ARBA00011073"/>
    </source>
</evidence>
<dbReference type="InterPro" id="IPR023827">
    <property type="entry name" value="Peptidase_S8_Asp-AS"/>
</dbReference>
<dbReference type="NCBIfam" id="TIGR04183">
    <property type="entry name" value="Por_Secre_tail"/>
    <property type="match status" value="1"/>
</dbReference>
<sequence>MKKILFLLSFIFIILDNAQTELVFVYFKDKPNSAAFYSNQTSELTQKSLDRRTKFGIALTDEDAPIEAVYIQNIKNLGFTVTDYSKWLNGVAVEANAAQVADLRTKSYVRSVESFVVHNSTVNKTNASIPNKFEEFNKNTLTNFNYGNAAAQIDQVNLRPVHVAGFTGAGTTIAVIDTGFPTVNTGSVYSRIRNNGQIKGGYNFVQKNADIYNTNLNSHGSYCLGVIAAFVDNSFVGTAPDADFYLYASENAAVEIPQEQLYWIEAAEEADRKGVDIISTSLGYNIFDDSRYNLVYADLDGKTSFIARGAEIATKKGIFVLVANGNSATEPWHYLLTPADNNKVFSIGSVDLNGNSSSFSSFGPNAIGNIKPDASARGVNTYMGFNNSVTSANGTSFATPLAAGGVACLIQSTPGKNPALLSDLLRQSASLYPNSDPQKGYGILNFGSVLTKLLSSVEVQNSKNLKIFPNPVTDILHFQTKEKIINIELYDSLGRKIKNLEIAADINVSNLNSGVYYLKINTEKENYIEKFIKK</sequence>
<dbReference type="InterPro" id="IPR023828">
    <property type="entry name" value="Peptidase_S8_Ser-AS"/>
</dbReference>
<evidence type="ECO:0000313" key="10">
    <source>
        <dbReference type="EMBL" id="SFH93033.1"/>
    </source>
</evidence>
<keyword evidence="4 6" id="KW-0378">Hydrolase</keyword>
<dbReference type="OrthoDB" id="1407599at2"/>
<protein>
    <submittedName>
        <fullName evidence="10">Por secretion system C-terminal sorting domain-containing protein</fullName>
    </submittedName>
</protein>
<dbReference type="InterPro" id="IPR015500">
    <property type="entry name" value="Peptidase_S8_subtilisin-rel"/>
</dbReference>
<dbReference type="Pfam" id="PF18962">
    <property type="entry name" value="Por_Secre_tail"/>
    <property type="match status" value="1"/>
</dbReference>
<evidence type="ECO:0000313" key="11">
    <source>
        <dbReference type="Proteomes" id="UP000198931"/>
    </source>
</evidence>
<proteinExistence type="inferred from homology"/>
<gene>
    <name evidence="10" type="ORF">SAMN05443292_0833</name>
</gene>
<dbReference type="InterPro" id="IPR050131">
    <property type="entry name" value="Peptidase_S8_subtilisin-like"/>
</dbReference>
<feature type="active site" description="Charge relay system" evidence="6">
    <location>
        <position position="396"/>
    </location>
</feature>
<feature type="active site" description="Charge relay system" evidence="6">
    <location>
        <position position="177"/>
    </location>
</feature>
<evidence type="ECO:0000259" key="8">
    <source>
        <dbReference type="Pfam" id="PF00082"/>
    </source>
</evidence>
<dbReference type="PRINTS" id="PR00723">
    <property type="entry name" value="SUBTILISIN"/>
</dbReference>
<dbReference type="InterPro" id="IPR017317">
    <property type="entry name" value="Pept_S8_subtilisin_bacteroid-2"/>
</dbReference>